<dbReference type="PANTHER" id="PTHR38451:SF1">
    <property type="entry name" value="TRNA (ADENINE(22)-N(1))-METHYLTRANSFERASE"/>
    <property type="match status" value="1"/>
</dbReference>
<keyword evidence="2" id="KW-1185">Reference proteome</keyword>
<evidence type="ECO:0008006" key="3">
    <source>
        <dbReference type="Google" id="ProtNLM"/>
    </source>
</evidence>
<dbReference type="InterPro" id="IPR029063">
    <property type="entry name" value="SAM-dependent_MTases_sf"/>
</dbReference>
<name>I8AIA2_9BACL</name>
<dbReference type="STRING" id="1196324.A374_10665"/>
<dbReference type="eggNOG" id="COG2384">
    <property type="taxonomic scope" value="Bacteria"/>
</dbReference>
<dbReference type="RefSeq" id="WP_007202217.1">
    <property type="nucleotide sequence ID" value="NZ_AKKV01000026.1"/>
</dbReference>
<dbReference type="Gene3D" id="3.40.50.150">
    <property type="entry name" value="Vaccinia Virus protein VP39"/>
    <property type="match status" value="1"/>
</dbReference>
<accession>I8AIA2</accession>
<dbReference type="Gene3D" id="1.10.287.1890">
    <property type="match status" value="1"/>
</dbReference>
<dbReference type="EMBL" id="AKKV01000026">
    <property type="protein sequence ID" value="EIT85199.1"/>
    <property type="molecule type" value="Genomic_DNA"/>
</dbReference>
<comment type="caution">
    <text evidence="1">The sequence shown here is derived from an EMBL/GenBank/DDBJ whole genome shotgun (WGS) entry which is preliminary data.</text>
</comment>
<dbReference type="Pfam" id="PF04816">
    <property type="entry name" value="TrmK"/>
    <property type="match status" value="1"/>
</dbReference>
<dbReference type="GO" id="GO:0160105">
    <property type="term" value="F:tRNA (adenine(22)-N1)-methyltransferase activity"/>
    <property type="evidence" value="ECO:0007669"/>
    <property type="project" value="InterPro"/>
</dbReference>
<evidence type="ECO:0000313" key="2">
    <source>
        <dbReference type="Proteomes" id="UP000004080"/>
    </source>
</evidence>
<dbReference type="AlphaFoldDB" id="I8AIA2"/>
<evidence type="ECO:0000313" key="1">
    <source>
        <dbReference type="EMBL" id="EIT85199.1"/>
    </source>
</evidence>
<dbReference type="InterPro" id="IPR006901">
    <property type="entry name" value="TrmK"/>
</dbReference>
<dbReference type="Proteomes" id="UP000004080">
    <property type="component" value="Unassembled WGS sequence"/>
</dbReference>
<organism evidence="1 2">
    <name type="scientific">Fictibacillus macauensis ZFHKF-1</name>
    <dbReference type="NCBI Taxonomy" id="1196324"/>
    <lineage>
        <taxon>Bacteria</taxon>
        <taxon>Bacillati</taxon>
        <taxon>Bacillota</taxon>
        <taxon>Bacilli</taxon>
        <taxon>Bacillales</taxon>
        <taxon>Fictibacillaceae</taxon>
        <taxon>Fictibacillus</taxon>
    </lineage>
</organism>
<dbReference type="PANTHER" id="PTHR38451">
    <property type="entry name" value="TRNA (ADENINE(22)-N(1))-METHYLTRANSFERASE"/>
    <property type="match status" value="1"/>
</dbReference>
<reference evidence="1 2" key="1">
    <citation type="journal article" date="2012" name="J. Bacteriol.">
        <title>Genome of Bacillus macauensis ZFHKF-1, a Long-Chain-Forming Bacterium.</title>
        <authorList>
            <person name="Cai L."/>
            <person name="Zhang T."/>
        </authorList>
    </citation>
    <scope>NUCLEOTIDE SEQUENCE [LARGE SCALE GENOMIC DNA]</scope>
    <source>
        <strain evidence="1 2">ZFHKF-1</strain>
    </source>
</reference>
<dbReference type="PIRSF" id="PIRSF018637">
    <property type="entry name" value="TrmK"/>
    <property type="match status" value="1"/>
</dbReference>
<gene>
    <name evidence="1" type="ORF">A374_10665</name>
</gene>
<proteinExistence type="predicted"/>
<protein>
    <recommendedName>
        <fullName evidence="3">SAM-dependent methyltransferase</fullName>
    </recommendedName>
</protein>
<dbReference type="PATRIC" id="fig|1196324.3.peg.2181"/>
<dbReference type="OrthoDB" id="5881184at2"/>
<sequence length="234" mass="26057">MKRDNLSQRLQTVADFVPSGVVLADIGSDHAYLPCYLMLQGKLAKGVAGEVNDGPYHSALKEVKEAGFEESIAVRKGDGLAVIRENEVDVVTICGMGGQLITSILEAGKDQLVGVSRLILQPNVGGETIRKWLHREGWTLVAERIMKEDGKIYEVLVADFGQDGTLYEENAAQKLLLGPYLMQEKNDAFREKWTLEMEQWTRILQQMKDGRSAEIEERKQVITKKIAAVQEVLA</sequence>
<dbReference type="SUPFAM" id="SSF53335">
    <property type="entry name" value="S-adenosyl-L-methionine-dependent methyltransferases"/>
    <property type="match status" value="1"/>
</dbReference>